<feature type="region of interest" description="Disordered" evidence="1">
    <location>
        <begin position="27"/>
        <end position="59"/>
    </location>
</feature>
<evidence type="ECO:0000256" key="1">
    <source>
        <dbReference type="SAM" id="MobiDB-lite"/>
    </source>
</evidence>
<dbReference type="RefSeq" id="WP_232423777.1">
    <property type="nucleotide sequence ID" value="NZ_AEMG01000027.1"/>
</dbReference>
<dbReference type="Proteomes" id="UP000184203">
    <property type="component" value="Unassembled WGS sequence"/>
</dbReference>
<accession>A0A1M7CL89</accession>
<proteinExistence type="predicted"/>
<organism evidence="2 3">
    <name type="scientific">Haladaptatus paucihalophilus DX253</name>
    <dbReference type="NCBI Taxonomy" id="797209"/>
    <lineage>
        <taxon>Archaea</taxon>
        <taxon>Methanobacteriati</taxon>
        <taxon>Methanobacteriota</taxon>
        <taxon>Stenosarchaea group</taxon>
        <taxon>Halobacteria</taxon>
        <taxon>Halobacteriales</taxon>
        <taxon>Haladaptataceae</taxon>
        <taxon>Haladaptatus</taxon>
    </lineage>
</organism>
<name>A0A1M7CL89_HALPU</name>
<evidence type="ECO:0000313" key="3">
    <source>
        <dbReference type="Proteomes" id="UP000184203"/>
    </source>
</evidence>
<evidence type="ECO:0000313" key="2">
    <source>
        <dbReference type="EMBL" id="SHL68038.1"/>
    </source>
</evidence>
<reference evidence="3" key="1">
    <citation type="submission" date="2016-11" db="EMBL/GenBank/DDBJ databases">
        <authorList>
            <person name="Varghese N."/>
            <person name="Submissions S."/>
        </authorList>
    </citation>
    <scope>NUCLEOTIDE SEQUENCE [LARGE SCALE GENOMIC DNA]</scope>
    <source>
        <strain evidence="3">DX253</strain>
    </source>
</reference>
<dbReference type="EMBL" id="FRAN01000011">
    <property type="protein sequence ID" value="SHL68038.1"/>
    <property type="molecule type" value="Genomic_DNA"/>
</dbReference>
<keyword evidence="3" id="KW-1185">Reference proteome</keyword>
<gene>
    <name evidence="2" type="ORF">SAMN05444342_4392</name>
</gene>
<protein>
    <submittedName>
        <fullName evidence="2">Uncharacterized protein</fullName>
    </submittedName>
</protein>
<sequence>MTSDSPTRTQALVRSHPEYNKLVQAMEGTSGTAATDGARTTATEGAPTSSPSTATSTPGLTIEKSDLDFIVNVVQLLVLLLILARVGQ</sequence>
<dbReference type="AlphaFoldDB" id="A0A1M7CL89"/>
<feature type="compositionally biased region" description="Low complexity" evidence="1">
    <location>
        <begin position="28"/>
        <end position="59"/>
    </location>
</feature>